<dbReference type="GO" id="GO:0043138">
    <property type="term" value="F:3'-5' DNA helicase activity"/>
    <property type="evidence" value="ECO:0007669"/>
    <property type="project" value="UniProtKB-EC"/>
</dbReference>
<name>A0A126T1K0_9GAMM</name>
<evidence type="ECO:0000259" key="11">
    <source>
        <dbReference type="PROSITE" id="PS51198"/>
    </source>
</evidence>
<dbReference type="Gene3D" id="1.10.486.10">
    <property type="entry name" value="PCRA, domain 4"/>
    <property type="match status" value="1"/>
</dbReference>
<comment type="catalytic activity">
    <reaction evidence="9">
        <text>ATP + H2O = ADP + phosphate + H(+)</text>
        <dbReference type="Rhea" id="RHEA:13065"/>
        <dbReference type="ChEBI" id="CHEBI:15377"/>
        <dbReference type="ChEBI" id="CHEBI:15378"/>
        <dbReference type="ChEBI" id="CHEBI:30616"/>
        <dbReference type="ChEBI" id="CHEBI:43474"/>
        <dbReference type="ChEBI" id="CHEBI:456216"/>
        <dbReference type="EC" id="5.6.2.4"/>
    </reaction>
</comment>
<evidence type="ECO:0000256" key="1">
    <source>
        <dbReference type="ARBA" id="ARBA00022741"/>
    </source>
</evidence>
<keyword evidence="4 10" id="KW-0067">ATP-binding</keyword>
<dbReference type="RefSeq" id="WP_062327886.1">
    <property type="nucleotide sequence ID" value="NZ_CP014476.1"/>
</dbReference>
<evidence type="ECO:0000313" key="12">
    <source>
        <dbReference type="EMBL" id="AMK75962.1"/>
    </source>
</evidence>
<accession>A0A126T1K0</accession>
<dbReference type="SUPFAM" id="SSF52540">
    <property type="entry name" value="P-loop containing nucleoside triphosphate hydrolases"/>
    <property type="match status" value="1"/>
</dbReference>
<dbReference type="EMBL" id="CP014476">
    <property type="protein sequence ID" value="AMK75962.1"/>
    <property type="molecule type" value="Genomic_DNA"/>
</dbReference>
<keyword evidence="13" id="KW-1185">Reference proteome</keyword>
<dbReference type="InterPro" id="IPR014016">
    <property type="entry name" value="UvrD-like_ATP-bd"/>
</dbReference>
<dbReference type="PANTHER" id="PTHR11070">
    <property type="entry name" value="UVRD / RECB / PCRA DNA HELICASE FAMILY MEMBER"/>
    <property type="match status" value="1"/>
</dbReference>
<dbReference type="InterPro" id="IPR014017">
    <property type="entry name" value="DNA_helicase_UvrD-like_C"/>
</dbReference>
<protein>
    <recommendedName>
        <fullName evidence="7">DNA 3'-5' helicase</fullName>
        <ecNumber evidence="7">5.6.2.4</ecNumber>
    </recommendedName>
    <alternativeName>
        <fullName evidence="8">DNA 3'-5' helicase II</fullName>
    </alternativeName>
</protein>
<evidence type="ECO:0000256" key="5">
    <source>
        <dbReference type="ARBA" id="ARBA00023235"/>
    </source>
</evidence>
<dbReference type="Gene3D" id="1.10.3170.10">
    <property type="entry name" value="Recbcd, chain B, domain 2"/>
    <property type="match status" value="1"/>
</dbReference>
<dbReference type="Proteomes" id="UP000030512">
    <property type="component" value="Chromosome"/>
</dbReference>
<dbReference type="KEGG" id="mdn:JT25_005565"/>
<dbReference type="AlphaFoldDB" id="A0A126T1K0"/>
<evidence type="ECO:0000256" key="6">
    <source>
        <dbReference type="ARBA" id="ARBA00034617"/>
    </source>
</evidence>
<feature type="domain" description="UvrD-like helicase ATP-binding" evidence="11">
    <location>
        <begin position="3"/>
        <end position="271"/>
    </location>
</feature>
<dbReference type="OrthoDB" id="9806690at2"/>
<dbReference type="InterPro" id="IPR027417">
    <property type="entry name" value="P-loop_NTPase"/>
</dbReference>
<dbReference type="Pfam" id="PF00580">
    <property type="entry name" value="UvrD-helicase"/>
    <property type="match status" value="1"/>
</dbReference>
<dbReference type="EC" id="5.6.2.4" evidence="7"/>
<keyword evidence="3 10" id="KW-0347">Helicase</keyword>
<proteinExistence type="predicted"/>
<keyword evidence="5" id="KW-0413">Isomerase</keyword>
<evidence type="ECO:0000256" key="2">
    <source>
        <dbReference type="ARBA" id="ARBA00022801"/>
    </source>
</evidence>
<evidence type="ECO:0000256" key="7">
    <source>
        <dbReference type="ARBA" id="ARBA00034808"/>
    </source>
</evidence>
<dbReference type="Pfam" id="PF13361">
    <property type="entry name" value="UvrD_C"/>
    <property type="match status" value="1"/>
</dbReference>
<evidence type="ECO:0000256" key="10">
    <source>
        <dbReference type="PROSITE-ProRule" id="PRU00560"/>
    </source>
</evidence>
<dbReference type="Gene3D" id="3.40.50.300">
    <property type="entry name" value="P-loop containing nucleotide triphosphate hydrolases"/>
    <property type="match status" value="3"/>
</dbReference>
<organism evidence="12 13">
    <name type="scientific">Methylomonas denitrificans</name>
    <dbReference type="NCBI Taxonomy" id="1538553"/>
    <lineage>
        <taxon>Bacteria</taxon>
        <taxon>Pseudomonadati</taxon>
        <taxon>Pseudomonadota</taxon>
        <taxon>Gammaproteobacteria</taxon>
        <taxon>Methylococcales</taxon>
        <taxon>Methylococcaceae</taxon>
        <taxon>Methylomonas</taxon>
    </lineage>
</organism>
<evidence type="ECO:0000256" key="4">
    <source>
        <dbReference type="ARBA" id="ARBA00022840"/>
    </source>
</evidence>
<evidence type="ECO:0000256" key="8">
    <source>
        <dbReference type="ARBA" id="ARBA00034923"/>
    </source>
</evidence>
<feature type="binding site" evidence="10">
    <location>
        <begin position="24"/>
        <end position="31"/>
    </location>
    <ligand>
        <name>ATP</name>
        <dbReference type="ChEBI" id="CHEBI:30616"/>
    </ligand>
</feature>
<evidence type="ECO:0000256" key="3">
    <source>
        <dbReference type="ARBA" id="ARBA00022806"/>
    </source>
</evidence>
<dbReference type="InterPro" id="IPR000212">
    <property type="entry name" value="DNA_helicase_UvrD/REP"/>
</dbReference>
<evidence type="ECO:0000313" key="13">
    <source>
        <dbReference type="Proteomes" id="UP000030512"/>
    </source>
</evidence>
<sequence>MQIQLTKEQKIILRHNHGVGFITAGAGTGKTTTLLEYVMQHILNEGADPEDFLILSFSNAAGEEFNDRLLLNKNKHGGALKRLDQVDVMTYDAFGKKIIQEHYAEFGFRNVPVVVTNTKRLRKCAAKIAQKQGAEKKALTKDVTRTYHGLTMDNDNPLVDKVLKVFAKVKQRRNLLDFKDMMSLLQGDKVAYITRAAKHYRYLLVDELQDTDCLQAKMLVTLASAIPTVLMVGDPKQNIYEFRGALARNWQDITSKLKPKEYTLTKTQRIPQQSLPFINAIGKEIYPGAPLSSDIKGQPIQYISCQDFGNEQALFIANEIKRLINQGLAKVDEIACLGRTRRMLSDLSILLVDQRVDVIENYRKRTEVHLRGIRNLCRMVSFLKRSRDSTSLELPENRANNLASWLKRLGASPTEIETVLTNLSKKGWKAVSVASQIDGKEPPHYRRILNFRNYIDQAVQAEEPQKIIAYLSNALRMVLRRRHKKLDLHLLIRDLAELEIQSRQFKHWNQIDLKLLDRSEPETGVFLGTMHGAKGREWKYVFVINCVEGIVPIHYAKTDDLVKTRHAVVSEKRLFYVACTRHKIGLYLVNSPTSLVGYKNKKRKDLKFKEPSVFIENHKKLLKYQEAAKRKVSTE</sequence>
<dbReference type="PANTHER" id="PTHR11070:SF2">
    <property type="entry name" value="ATP-DEPENDENT DNA HELICASE SRS2"/>
    <property type="match status" value="1"/>
</dbReference>
<keyword evidence="1 10" id="KW-0547">Nucleotide-binding</keyword>
<dbReference type="GO" id="GO:0016887">
    <property type="term" value="F:ATP hydrolysis activity"/>
    <property type="evidence" value="ECO:0007669"/>
    <property type="project" value="RHEA"/>
</dbReference>
<dbReference type="PROSITE" id="PS51198">
    <property type="entry name" value="UVRD_HELICASE_ATP_BIND"/>
    <property type="match status" value="1"/>
</dbReference>
<keyword evidence="2 10" id="KW-0378">Hydrolase</keyword>
<dbReference type="STRING" id="1538553.JT25_005565"/>
<reference evidence="12 13" key="1">
    <citation type="journal article" date="2015" name="Environ. Microbiol.">
        <title>Methane oxidation coupled to nitrate reduction under hypoxia by the Gammaproteobacterium Methylomonas denitrificans, sp. nov. type strain FJG1.</title>
        <authorList>
            <person name="Kits K.D."/>
            <person name="Klotz M.G."/>
            <person name="Stein L.Y."/>
        </authorList>
    </citation>
    <scope>NUCLEOTIDE SEQUENCE [LARGE SCALE GENOMIC DNA]</scope>
    <source>
        <strain evidence="12 13">FJG1</strain>
    </source>
</reference>
<gene>
    <name evidence="12" type="ORF">JT25_005565</name>
</gene>
<dbReference type="GO" id="GO:0000725">
    <property type="term" value="P:recombinational repair"/>
    <property type="evidence" value="ECO:0007669"/>
    <property type="project" value="TreeGrafter"/>
</dbReference>
<comment type="catalytic activity">
    <reaction evidence="6">
        <text>Couples ATP hydrolysis with the unwinding of duplex DNA by translocating in the 3'-5' direction.</text>
        <dbReference type="EC" id="5.6.2.4"/>
    </reaction>
</comment>
<evidence type="ECO:0000256" key="9">
    <source>
        <dbReference type="ARBA" id="ARBA00048988"/>
    </source>
</evidence>
<dbReference type="GO" id="GO:0005524">
    <property type="term" value="F:ATP binding"/>
    <property type="evidence" value="ECO:0007669"/>
    <property type="project" value="UniProtKB-UniRule"/>
</dbReference>
<dbReference type="GO" id="GO:0003677">
    <property type="term" value="F:DNA binding"/>
    <property type="evidence" value="ECO:0007669"/>
    <property type="project" value="InterPro"/>
</dbReference>